<protein>
    <recommendedName>
        <fullName evidence="1">F-box domain-containing protein</fullName>
    </recommendedName>
</protein>
<dbReference type="EMBL" id="BQKI01000013">
    <property type="protein sequence ID" value="GJN07281.1"/>
    <property type="molecule type" value="Genomic_DNA"/>
</dbReference>
<dbReference type="InterPro" id="IPR036047">
    <property type="entry name" value="F-box-like_dom_sf"/>
</dbReference>
<dbReference type="PANTHER" id="PTHR32141:SF26">
    <property type="entry name" value="OS08G0328600 PROTEIN"/>
    <property type="match status" value="1"/>
</dbReference>
<reference evidence="2" key="2">
    <citation type="submission" date="2021-12" db="EMBL/GenBank/DDBJ databases">
        <title>Resequencing data analysis of finger millet.</title>
        <authorList>
            <person name="Hatakeyama M."/>
            <person name="Aluri S."/>
            <person name="Balachadran M.T."/>
            <person name="Sivarajan S.R."/>
            <person name="Poveda L."/>
            <person name="Shimizu-Inatsugi R."/>
            <person name="Schlapbach R."/>
            <person name="Sreeman S.M."/>
            <person name="Shimizu K.K."/>
        </authorList>
    </citation>
    <scope>NUCLEOTIDE SEQUENCE</scope>
</reference>
<dbReference type="InterPro" id="IPR053781">
    <property type="entry name" value="F-box_AtFBL13-like"/>
</dbReference>
<evidence type="ECO:0000259" key="1">
    <source>
        <dbReference type="PROSITE" id="PS50181"/>
    </source>
</evidence>
<dbReference type="PANTHER" id="PTHR32141">
    <property type="match status" value="1"/>
</dbReference>
<gene>
    <name evidence="2" type="primary">ga25100</name>
    <name evidence="2" type="ORF">PR202_ga25100</name>
</gene>
<dbReference type="InterPro" id="IPR001810">
    <property type="entry name" value="F-box_dom"/>
</dbReference>
<keyword evidence="3" id="KW-1185">Reference proteome</keyword>
<accession>A0AAV5DAH1</accession>
<comment type="caution">
    <text evidence="2">The sequence shown here is derived from an EMBL/GenBank/DDBJ whole genome shotgun (WGS) entry which is preliminary data.</text>
</comment>
<evidence type="ECO:0000313" key="2">
    <source>
        <dbReference type="EMBL" id="GJN07281.1"/>
    </source>
</evidence>
<dbReference type="SUPFAM" id="SSF81383">
    <property type="entry name" value="F-box domain"/>
    <property type="match status" value="1"/>
</dbReference>
<name>A0AAV5DAH1_ELECO</name>
<dbReference type="CDD" id="cd22160">
    <property type="entry name" value="F-box_AtFBL13-like"/>
    <property type="match status" value="1"/>
</dbReference>
<evidence type="ECO:0000313" key="3">
    <source>
        <dbReference type="Proteomes" id="UP001054889"/>
    </source>
</evidence>
<proteinExistence type="predicted"/>
<dbReference type="AlphaFoldDB" id="A0AAV5DAH1"/>
<sequence>MSRGGTVISDLPDDLLRRILFFAPAKEGASTAVLSRRWRRLWLSSGAVNIHWPADKRLCTSKQWRSLFDVPEAALAAVHAHGPVRRLTFHGGVELYRSEPYTIVAALSHPAARHVEELRFTVVQDDEAAGGKHGNKPWRRGKYTLHLGDLPSEDLGTLHLARCSISSNLMPPPAELAFPWLAVLRMEACTVFMEQLNRVIDAAPRLATLHIERTWLMLFGVVEEVVRANKQAPWSWSSRLRGPAVTALVLVDCEWPNYVRMDLDMPRLRYFRYKGHVPQLSLLGSSPAVNIAQVDVHFMEEEVNNTAGGGGGGDAMTTTRDRMRSFFWKFIQCFYNASILKVRLDYLIEHVAVAKEDQDEIICPNKFFSNLDRLEIEAPHIASSDGTALALLLSCGS</sequence>
<dbReference type="InterPro" id="IPR055302">
    <property type="entry name" value="F-box_dom-containing"/>
</dbReference>
<organism evidence="2 3">
    <name type="scientific">Eleusine coracana subsp. coracana</name>
    <dbReference type="NCBI Taxonomy" id="191504"/>
    <lineage>
        <taxon>Eukaryota</taxon>
        <taxon>Viridiplantae</taxon>
        <taxon>Streptophyta</taxon>
        <taxon>Embryophyta</taxon>
        <taxon>Tracheophyta</taxon>
        <taxon>Spermatophyta</taxon>
        <taxon>Magnoliopsida</taxon>
        <taxon>Liliopsida</taxon>
        <taxon>Poales</taxon>
        <taxon>Poaceae</taxon>
        <taxon>PACMAD clade</taxon>
        <taxon>Chloridoideae</taxon>
        <taxon>Cynodonteae</taxon>
        <taxon>Eleusininae</taxon>
        <taxon>Eleusine</taxon>
    </lineage>
</organism>
<reference evidence="2" key="1">
    <citation type="journal article" date="2018" name="DNA Res.">
        <title>Multiple hybrid de novo genome assembly of finger millet, an orphan allotetraploid crop.</title>
        <authorList>
            <person name="Hatakeyama M."/>
            <person name="Aluri S."/>
            <person name="Balachadran M.T."/>
            <person name="Sivarajan S.R."/>
            <person name="Patrignani A."/>
            <person name="Gruter S."/>
            <person name="Poveda L."/>
            <person name="Shimizu-Inatsugi R."/>
            <person name="Baeten J."/>
            <person name="Francoijs K.J."/>
            <person name="Nataraja K.N."/>
            <person name="Reddy Y.A.N."/>
            <person name="Phadnis S."/>
            <person name="Ravikumar R.L."/>
            <person name="Schlapbach R."/>
            <person name="Sreeman S.M."/>
            <person name="Shimizu K.K."/>
        </authorList>
    </citation>
    <scope>NUCLEOTIDE SEQUENCE</scope>
</reference>
<dbReference type="Proteomes" id="UP001054889">
    <property type="component" value="Unassembled WGS sequence"/>
</dbReference>
<dbReference type="Pfam" id="PF00646">
    <property type="entry name" value="F-box"/>
    <property type="match status" value="1"/>
</dbReference>
<feature type="domain" description="F-box" evidence="1">
    <location>
        <begin position="5"/>
        <end position="41"/>
    </location>
</feature>
<dbReference type="PROSITE" id="PS50181">
    <property type="entry name" value="FBOX"/>
    <property type="match status" value="1"/>
</dbReference>